<dbReference type="RefSeq" id="WP_202955256.1">
    <property type="nucleotide sequence ID" value="NZ_JAPCID010000017.1"/>
</dbReference>
<sequence length="535" mass="57921">MKRRDFLTRVGLVGGAGAMYGTMDALGLIASPTNAPAAWAGEQAAWRPPHKADFDYAGHHGRPSVVVLGAGVAGLVTAYELGKAGYRCTVLEARGRPGGRNWTVRGGTEETEIGGVRQRADFSKGQYLNAGPARIAGHMVTLDYCRELGVPIEVFTNANADAYYYNEGVGPLSGKPIRHRTGKADMYGYVSELLAKATDQGALDGRLNEADQARLISFLRSFGAINAQNAYTGGSRRGYSVEPGAGTEAGTPLGPPFALEELLQSQIGNNFSFEFGWDQAMLMFQPVGGMDRIPYALAEAVRRTGGRIVSDAPVVEVLNVGGGVRVAYRDGWRTRVAEGDFAVCTIPPQVMKGVASNLAPATKDALAYAVGVATGKIGLEYKRRFWEEDEQIFGGITNTNMDLSTIWYPSYGYLGDRGLVVGYYNFGANAVSYGDAPLPERLSRALAQGRKIHGDAYARELRTSFSVAWQKIRYSEGGWVSWPSRTSGQYTRLLEPDGNVYFAGDHLSYYIAWQSGAIESARKVVMQIHDRVRSA</sequence>
<dbReference type="SUPFAM" id="SSF51905">
    <property type="entry name" value="FAD/NAD(P)-binding domain"/>
    <property type="match status" value="1"/>
</dbReference>
<evidence type="ECO:0000313" key="3">
    <source>
        <dbReference type="Proteomes" id="UP001147700"/>
    </source>
</evidence>
<comment type="caution">
    <text evidence="2">The sequence shown here is derived from an EMBL/GenBank/DDBJ whole genome shotgun (WGS) entry which is preliminary data.</text>
</comment>
<dbReference type="PANTHER" id="PTHR10742:SF342">
    <property type="entry name" value="AMINE OXIDASE"/>
    <property type="match status" value="1"/>
</dbReference>
<dbReference type="Proteomes" id="UP001147700">
    <property type="component" value="Unassembled WGS sequence"/>
</dbReference>
<dbReference type="InterPro" id="IPR002937">
    <property type="entry name" value="Amino_oxidase"/>
</dbReference>
<dbReference type="Gene3D" id="1.20.1440.240">
    <property type="match status" value="1"/>
</dbReference>
<dbReference type="PANTHER" id="PTHR10742">
    <property type="entry name" value="FLAVIN MONOAMINE OXIDASE"/>
    <property type="match status" value="1"/>
</dbReference>
<dbReference type="Gene3D" id="3.50.50.60">
    <property type="entry name" value="FAD/NAD(P)-binding domain"/>
    <property type="match status" value="1"/>
</dbReference>
<gene>
    <name evidence="2" type="ORF">OJ962_13810</name>
</gene>
<evidence type="ECO:0000259" key="1">
    <source>
        <dbReference type="Pfam" id="PF01593"/>
    </source>
</evidence>
<accession>A0ABT4RJ58</accession>
<dbReference type="InterPro" id="IPR050281">
    <property type="entry name" value="Flavin_monoamine_oxidase"/>
</dbReference>
<proteinExistence type="predicted"/>
<feature type="domain" description="Amine oxidase" evidence="1">
    <location>
        <begin position="72"/>
        <end position="528"/>
    </location>
</feature>
<dbReference type="Pfam" id="PF01593">
    <property type="entry name" value="Amino_oxidase"/>
    <property type="match status" value="1"/>
</dbReference>
<protein>
    <submittedName>
        <fullName evidence="2">Flavin monoamine oxidase family protein</fullName>
    </submittedName>
</protein>
<keyword evidence="3" id="KW-1185">Reference proteome</keyword>
<name>A0ABT4RJ58_9ACTN</name>
<organism evidence="2 3">
    <name type="scientific">Solirubrobacter deserti</name>
    <dbReference type="NCBI Taxonomy" id="2282478"/>
    <lineage>
        <taxon>Bacteria</taxon>
        <taxon>Bacillati</taxon>
        <taxon>Actinomycetota</taxon>
        <taxon>Thermoleophilia</taxon>
        <taxon>Solirubrobacterales</taxon>
        <taxon>Solirubrobacteraceae</taxon>
        <taxon>Solirubrobacter</taxon>
    </lineage>
</organism>
<dbReference type="InterPro" id="IPR036188">
    <property type="entry name" value="FAD/NAD-bd_sf"/>
</dbReference>
<evidence type="ECO:0000313" key="2">
    <source>
        <dbReference type="EMBL" id="MDA0138574.1"/>
    </source>
</evidence>
<reference evidence="2" key="1">
    <citation type="submission" date="2022-10" db="EMBL/GenBank/DDBJ databases">
        <title>The WGS of Solirubrobacter sp. CPCC 204708.</title>
        <authorList>
            <person name="Jiang Z."/>
        </authorList>
    </citation>
    <scope>NUCLEOTIDE SEQUENCE</scope>
    <source>
        <strain evidence="2">CPCC 204708</strain>
    </source>
</reference>
<dbReference type="Gene3D" id="3.90.660.10">
    <property type="match status" value="1"/>
</dbReference>
<dbReference type="SUPFAM" id="SSF54373">
    <property type="entry name" value="FAD-linked reductases, C-terminal domain"/>
    <property type="match status" value="1"/>
</dbReference>
<dbReference type="EMBL" id="JAPCID010000017">
    <property type="protein sequence ID" value="MDA0138574.1"/>
    <property type="molecule type" value="Genomic_DNA"/>
</dbReference>